<reference evidence="1 2" key="1">
    <citation type="submission" date="2016-10" db="EMBL/GenBank/DDBJ databases">
        <title>Genome sequence of Streptomyces sp. MUSC 93.</title>
        <authorList>
            <person name="Lee L.-H."/>
            <person name="Ser H.-L."/>
            <person name="Law J.W.-F."/>
        </authorList>
    </citation>
    <scope>NUCLEOTIDE SEQUENCE [LARGE SCALE GENOMIC DNA]</scope>
    <source>
        <strain evidence="1 2">MUSC 93</strain>
    </source>
</reference>
<proteinExistence type="predicted"/>
<protein>
    <submittedName>
        <fullName evidence="1">Uncharacterized protein</fullName>
    </submittedName>
</protein>
<accession>A0A1S2P2Y1</accession>
<dbReference type="Proteomes" id="UP000179935">
    <property type="component" value="Unassembled WGS sequence"/>
</dbReference>
<name>A0A1S2P2Y1_9ACTN</name>
<sequence length="107" mass="12205">MVTVVNKAGHGKDFAFPGLPVPEPMQRSLATVFAAQQVRWTSHYSATAAWNRLMPEHRWHQRWYAHWQRLDDLADKVGRPSWAAARVRASDTDRTLVDLLLKGQLAS</sequence>
<evidence type="ECO:0000313" key="1">
    <source>
        <dbReference type="EMBL" id="OIJ87906.1"/>
    </source>
</evidence>
<organism evidence="1 2">
    <name type="scientific">Streptomyces colonosanans</name>
    <dbReference type="NCBI Taxonomy" id="1428652"/>
    <lineage>
        <taxon>Bacteria</taxon>
        <taxon>Bacillati</taxon>
        <taxon>Actinomycetota</taxon>
        <taxon>Actinomycetes</taxon>
        <taxon>Kitasatosporales</taxon>
        <taxon>Streptomycetaceae</taxon>
        <taxon>Streptomyces</taxon>
    </lineage>
</organism>
<evidence type="ECO:0000313" key="2">
    <source>
        <dbReference type="Proteomes" id="UP000179935"/>
    </source>
</evidence>
<keyword evidence="2" id="KW-1185">Reference proteome</keyword>
<comment type="caution">
    <text evidence="1">The sequence shown here is derived from an EMBL/GenBank/DDBJ whole genome shotgun (WGS) entry which is preliminary data.</text>
</comment>
<dbReference type="EMBL" id="MLYP01000061">
    <property type="protein sequence ID" value="OIJ87906.1"/>
    <property type="molecule type" value="Genomic_DNA"/>
</dbReference>
<gene>
    <name evidence="1" type="ORF">BIV24_24035</name>
</gene>
<dbReference type="AlphaFoldDB" id="A0A1S2P2Y1"/>